<name>A0A2D2B0G7_9CAUL</name>
<accession>A0A2D2B0G7</accession>
<organism evidence="1 2">
    <name type="scientific">Caulobacter mirabilis</name>
    <dbReference type="NCBI Taxonomy" id="69666"/>
    <lineage>
        <taxon>Bacteria</taxon>
        <taxon>Pseudomonadati</taxon>
        <taxon>Pseudomonadota</taxon>
        <taxon>Alphaproteobacteria</taxon>
        <taxon>Caulobacterales</taxon>
        <taxon>Caulobacteraceae</taxon>
        <taxon>Caulobacter</taxon>
    </lineage>
</organism>
<dbReference type="Proteomes" id="UP000228945">
    <property type="component" value="Chromosome"/>
</dbReference>
<dbReference type="KEGG" id="cmb:CSW64_15685"/>
<dbReference type="RefSeq" id="WP_099622980.1">
    <property type="nucleotide sequence ID" value="NZ_CP024201.1"/>
</dbReference>
<dbReference type="AlphaFoldDB" id="A0A2D2B0G7"/>
<evidence type="ECO:0000313" key="2">
    <source>
        <dbReference type="Proteomes" id="UP000228945"/>
    </source>
</evidence>
<gene>
    <name evidence="1" type="ORF">CSW64_15685</name>
</gene>
<proteinExistence type="predicted"/>
<keyword evidence="2" id="KW-1185">Reference proteome</keyword>
<evidence type="ECO:0000313" key="1">
    <source>
        <dbReference type="EMBL" id="ATQ43731.1"/>
    </source>
</evidence>
<sequence>MPVHQVDRDLLRRAYDLVLAQWPEIIVPGDKTFHIGGGCNMRTLNEVREPIEDWVLGTDFPPELDAIIGSVEHYVSTCIHGALKHLTKLRKSDLDFEAFVSWFDSHPGYRVVDAPSPTEA</sequence>
<reference evidence="1 2" key="1">
    <citation type="submission" date="2017-10" db="EMBL/GenBank/DDBJ databases">
        <title>Genome sequence of Caulobacter mirabilis FWC38.</title>
        <authorList>
            <person name="Fiebig A."/>
            <person name="Crosson S."/>
        </authorList>
    </citation>
    <scope>NUCLEOTIDE SEQUENCE [LARGE SCALE GENOMIC DNA]</scope>
    <source>
        <strain evidence="1 2">FWC 38</strain>
    </source>
</reference>
<dbReference type="EMBL" id="CP024201">
    <property type="protein sequence ID" value="ATQ43731.1"/>
    <property type="molecule type" value="Genomic_DNA"/>
</dbReference>
<protein>
    <submittedName>
        <fullName evidence="1">Uncharacterized protein</fullName>
    </submittedName>
</protein>
<dbReference type="OrthoDB" id="7596175at2"/>